<gene>
    <name evidence="2" type="ORF">TTHERM_00752220</name>
</gene>
<feature type="region of interest" description="Disordered" evidence="1">
    <location>
        <begin position="143"/>
        <end position="220"/>
    </location>
</feature>
<dbReference type="AlphaFoldDB" id="Q23NJ8"/>
<dbReference type="EMBL" id="GG662655">
    <property type="protein sequence ID" value="EAR98076.2"/>
    <property type="molecule type" value="Genomic_DNA"/>
</dbReference>
<sequence>MKSSNQTQIYKSDFQILKEHHKFLRDDEKDSQIQYSNPTQEQYGEILAKKYYEKLYKEYAIIDLSRYETGQIGMRWQTKDEVIIGKGIVICSNKKCTNTQNLDSYEVNFAYVEDNEKKNALVKVRVCQECVLKLNYKKQHQKVEDKNFEHSSLTNQQQQPNQNNEQSGNLKQLNEVQQNNQHDKKQKKTENDHLDVQRKIKKDKKKKKKHKHSKNDDEDE</sequence>
<dbReference type="InterPro" id="IPR019129">
    <property type="entry name" value="Folate-sensitive_fs_Fra10Ac1"/>
</dbReference>
<evidence type="ECO:0000313" key="3">
    <source>
        <dbReference type="Proteomes" id="UP000009168"/>
    </source>
</evidence>
<dbReference type="RefSeq" id="XP_001018321.2">
    <property type="nucleotide sequence ID" value="XM_001018321.3"/>
</dbReference>
<dbReference type="Pfam" id="PF09725">
    <property type="entry name" value="Fra10Ac1"/>
    <property type="match status" value="1"/>
</dbReference>
<proteinExistence type="predicted"/>
<dbReference type="Proteomes" id="UP000009168">
    <property type="component" value="Unassembled WGS sequence"/>
</dbReference>
<name>Q23NJ8_TETTS</name>
<dbReference type="InParanoid" id="Q23NJ8"/>
<dbReference type="STRING" id="312017.Q23NJ8"/>
<feature type="compositionally biased region" description="Basic residues" evidence="1">
    <location>
        <begin position="199"/>
        <end position="213"/>
    </location>
</feature>
<dbReference type="GeneID" id="7846487"/>
<dbReference type="KEGG" id="tet:TTHERM_00752220"/>
<accession>Q23NJ8</accession>
<dbReference type="HOGENOM" id="CLU_061714_3_0_1"/>
<feature type="compositionally biased region" description="Basic and acidic residues" evidence="1">
    <location>
        <begin position="188"/>
        <end position="198"/>
    </location>
</feature>
<keyword evidence="3" id="KW-1185">Reference proteome</keyword>
<reference evidence="3" key="1">
    <citation type="journal article" date="2006" name="PLoS Biol.">
        <title>Macronuclear genome sequence of the ciliate Tetrahymena thermophila, a model eukaryote.</title>
        <authorList>
            <person name="Eisen J.A."/>
            <person name="Coyne R.S."/>
            <person name="Wu M."/>
            <person name="Wu D."/>
            <person name="Thiagarajan M."/>
            <person name="Wortman J.R."/>
            <person name="Badger J.H."/>
            <person name="Ren Q."/>
            <person name="Amedeo P."/>
            <person name="Jones K.M."/>
            <person name="Tallon L.J."/>
            <person name="Delcher A.L."/>
            <person name="Salzberg S.L."/>
            <person name="Silva J.C."/>
            <person name="Haas B.J."/>
            <person name="Majoros W.H."/>
            <person name="Farzad M."/>
            <person name="Carlton J.M."/>
            <person name="Smith R.K. Jr."/>
            <person name="Garg J."/>
            <person name="Pearlman R.E."/>
            <person name="Karrer K.M."/>
            <person name="Sun L."/>
            <person name="Manning G."/>
            <person name="Elde N.C."/>
            <person name="Turkewitz A.P."/>
            <person name="Asai D.J."/>
            <person name="Wilkes D.E."/>
            <person name="Wang Y."/>
            <person name="Cai H."/>
            <person name="Collins K."/>
            <person name="Stewart B.A."/>
            <person name="Lee S.R."/>
            <person name="Wilamowska K."/>
            <person name="Weinberg Z."/>
            <person name="Ruzzo W.L."/>
            <person name="Wloga D."/>
            <person name="Gaertig J."/>
            <person name="Frankel J."/>
            <person name="Tsao C.-C."/>
            <person name="Gorovsky M.A."/>
            <person name="Keeling P.J."/>
            <person name="Waller R.F."/>
            <person name="Patron N.J."/>
            <person name="Cherry J.M."/>
            <person name="Stover N.A."/>
            <person name="Krieger C.J."/>
            <person name="del Toro C."/>
            <person name="Ryder H.F."/>
            <person name="Williamson S.C."/>
            <person name="Barbeau R.A."/>
            <person name="Hamilton E.P."/>
            <person name="Orias E."/>
        </authorList>
    </citation>
    <scope>NUCLEOTIDE SEQUENCE [LARGE SCALE GENOMIC DNA]</scope>
    <source>
        <strain evidence="3">SB210</strain>
    </source>
</reference>
<dbReference type="OMA" id="CPTHTEQ"/>
<evidence type="ECO:0000256" key="1">
    <source>
        <dbReference type="SAM" id="MobiDB-lite"/>
    </source>
</evidence>
<feature type="compositionally biased region" description="Polar residues" evidence="1">
    <location>
        <begin position="167"/>
        <end position="176"/>
    </location>
</feature>
<dbReference type="eggNOG" id="KOG1297">
    <property type="taxonomic scope" value="Eukaryota"/>
</dbReference>
<feature type="compositionally biased region" description="Low complexity" evidence="1">
    <location>
        <begin position="155"/>
        <end position="166"/>
    </location>
</feature>
<evidence type="ECO:0000313" key="2">
    <source>
        <dbReference type="EMBL" id="EAR98076.2"/>
    </source>
</evidence>
<organism evidence="2 3">
    <name type="scientific">Tetrahymena thermophila (strain SB210)</name>
    <dbReference type="NCBI Taxonomy" id="312017"/>
    <lineage>
        <taxon>Eukaryota</taxon>
        <taxon>Sar</taxon>
        <taxon>Alveolata</taxon>
        <taxon>Ciliophora</taxon>
        <taxon>Intramacronucleata</taxon>
        <taxon>Oligohymenophorea</taxon>
        <taxon>Hymenostomatida</taxon>
        <taxon>Tetrahymenina</taxon>
        <taxon>Tetrahymenidae</taxon>
        <taxon>Tetrahymena</taxon>
    </lineage>
</organism>
<dbReference type="FunCoup" id="Q23NJ8">
    <property type="interactions" value="7"/>
</dbReference>
<dbReference type="OrthoDB" id="307723at2759"/>
<protein>
    <submittedName>
        <fullName evidence="2">Folate-sensitive fragile site protein FRA10AC1</fullName>
    </submittedName>
</protein>